<dbReference type="PANTHER" id="PTHR31631:SF3">
    <property type="entry name" value="PROTEIN NETWORKED 2B"/>
    <property type="match status" value="1"/>
</dbReference>
<evidence type="ECO:0000256" key="2">
    <source>
        <dbReference type="SAM" id="Coils"/>
    </source>
</evidence>
<proteinExistence type="predicted"/>
<dbReference type="InterPro" id="IPR056889">
    <property type="entry name" value="NET2A-D/KIP1-like_C"/>
</dbReference>
<dbReference type="InterPro" id="IPR011684">
    <property type="entry name" value="NAB"/>
</dbReference>
<keyword evidence="1 2" id="KW-0175">Coiled coil</keyword>
<organism evidence="5 6">
    <name type="scientific">Jatropha curcas</name>
    <name type="common">Barbados nut</name>
    <dbReference type="NCBI Taxonomy" id="180498"/>
    <lineage>
        <taxon>Eukaryota</taxon>
        <taxon>Viridiplantae</taxon>
        <taxon>Streptophyta</taxon>
        <taxon>Embryophyta</taxon>
        <taxon>Tracheophyta</taxon>
        <taxon>Spermatophyta</taxon>
        <taxon>Magnoliopsida</taxon>
        <taxon>eudicotyledons</taxon>
        <taxon>Gunneridae</taxon>
        <taxon>Pentapetalae</taxon>
        <taxon>rosids</taxon>
        <taxon>fabids</taxon>
        <taxon>Malpighiales</taxon>
        <taxon>Euphorbiaceae</taxon>
        <taxon>Crotonoideae</taxon>
        <taxon>Jatropheae</taxon>
        <taxon>Jatropha</taxon>
    </lineage>
</organism>
<feature type="domain" description="NAB" evidence="4">
    <location>
        <begin position="10"/>
        <end position="90"/>
    </location>
</feature>
<feature type="coiled-coil region" evidence="2">
    <location>
        <begin position="725"/>
        <end position="752"/>
    </location>
</feature>
<feature type="coiled-coil region" evidence="2">
    <location>
        <begin position="182"/>
        <end position="285"/>
    </location>
</feature>
<feature type="region of interest" description="Disordered" evidence="3">
    <location>
        <begin position="602"/>
        <end position="629"/>
    </location>
</feature>
<keyword evidence="6" id="KW-1185">Reference proteome</keyword>
<dbReference type="Pfam" id="PF25014">
    <property type="entry name" value="NET2A"/>
    <property type="match status" value="1"/>
</dbReference>
<dbReference type="Pfam" id="PF07765">
    <property type="entry name" value="KIP1"/>
    <property type="match status" value="1"/>
</dbReference>
<feature type="compositionally biased region" description="Basic and acidic residues" evidence="3">
    <location>
        <begin position="482"/>
        <end position="502"/>
    </location>
</feature>
<gene>
    <name evidence="5" type="ORF">JCGZ_15892</name>
</gene>
<protein>
    <recommendedName>
        <fullName evidence="4">NAB domain-containing protein</fullName>
    </recommendedName>
</protein>
<feature type="region of interest" description="Disordered" evidence="3">
    <location>
        <begin position="479"/>
        <end position="525"/>
    </location>
</feature>
<evidence type="ECO:0000313" key="5">
    <source>
        <dbReference type="EMBL" id="KDP41485.1"/>
    </source>
</evidence>
<evidence type="ECO:0000313" key="6">
    <source>
        <dbReference type="Proteomes" id="UP000027138"/>
    </source>
</evidence>
<dbReference type="STRING" id="180498.A0A067LAE9"/>
<dbReference type="PROSITE" id="PS51774">
    <property type="entry name" value="NAB"/>
    <property type="match status" value="1"/>
</dbReference>
<feature type="coiled-coil region" evidence="2">
    <location>
        <begin position="347"/>
        <end position="433"/>
    </location>
</feature>
<evidence type="ECO:0000259" key="4">
    <source>
        <dbReference type="PROSITE" id="PS51774"/>
    </source>
</evidence>
<dbReference type="InterPro" id="IPR056888">
    <property type="entry name" value="NET2A-D/KIP1-like_dom"/>
</dbReference>
<evidence type="ECO:0000256" key="1">
    <source>
        <dbReference type="ARBA" id="ARBA00023054"/>
    </source>
</evidence>
<feature type="compositionally biased region" description="Acidic residues" evidence="3">
    <location>
        <begin position="515"/>
        <end position="524"/>
    </location>
</feature>
<accession>A0A067LAE9</accession>
<feature type="compositionally biased region" description="Polar residues" evidence="3">
    <location>
        <begin position="609"/>
        <end position="626"/>
    </location>
</feature>
<dbReference type="PANTHER" id="PTHR31631">
    <property type="entry name" value="PROTEIN NETWORKED 2D"/>
    <property type="match status" value="1"/>
</dbReference>
<dbReference type="OrthoDB" id="616075at2759"/>
<dbReference type="AlphaFoldDB" id="A0A067LAE9"/>
<dbReference type="EMBL" id="KK914318">
    <property type="protein sequence ID" value="KDP41485.1"/>
    <property type="molecule type" value="Genomic_DNA"/>
</dbReference>
<dbReference type="Proteomes" id="UP000027138">
    <property type="component" value="Unassembled WGS sequence"/>
</dbReference>
<evidence type="ECO:0000256" key="3">
    <source>
        <dbReference type="SAM" id="MobiDB-lite"/>
    </source>
</evidence>
<sequence length="932" mass="106870">MLQRAASNAYSWWWASHIRTKQSKWLEENLQEMEEKVSNMLHIIENEGDSFAKRVEMYYKKRPELIGHVEDSYRSYRALAERYDHLSKELQSANRTIAAVFPEQVRYGMEDDDDYAENIPMPSISPDNSNKTKTLVSRGNIPRVPIMPKKDFRCKSMIWPKKDHLMRTASSVKAAPTSGLTREEAVEEIEKIQKEILALQTEREFVQSIYERCNAKCNGIESQITSMQERVMSLRDEFRIGDVIDDNEARNLMAATALKSCHETLVKLQEKREQSAEEVKVESRRVKEMIKKFNNLQGEFHSNKTDLQASSDEQDTELENVDGLDTELLRANIKKKLEADSNSSLTVMQLAERINELVETIARLETAVSSQDALINVLKSETDGLQERIKTLEEEKESLMENSENMSNKLKELEEELCRVKSLNQNVKEQNDSLQTNFTEASCSIDHLSVKLKNAKPHEEVDNAGTNQEKKASLNAEMEIEGQQKEEKKDNDKPENEKKELLDADTNLDNQQEVVESDEGEDEPDFRRIFDSGLEDREKLLVEEYTSVLRNYKEVRRRLGNVEKKNRDGFFELALQIRELKNALAGRDEEIRSLRKVTSLKKNEDENNDTNSTKSKYSASDGSPESVSVAVSIPDTNHSTLSSPQMSVSDSVNENHIEPGGTMNELSRGIKRSITKDTRNEIKTKGDDTNRVVSAIEEKFRSDIDGLLEENLEFWLRFSSSFNQIKKFQTSVQDLKEELANLNNSKKQEASVGKRQEGSVKNQCPISDARPIYRHLKEILTELTLWLETNSVLKDELRGRYASLCSIQEEISRISAETSKEEEAELSEYQAAKFQGEIMNMKQENNKVGDELRAGVDRVSYLRDEVEKMLLNLDEEFGLSTPRQRSKSRIPLRSFLFGVKLKKQRHRPTPSLFACGSPSFLDFESDMPPAED</sequence>
<reference evidence="5 6" key="1">
    <citation type="journal article" date="2014" name="PLoS ONE">
        <title>Global Analysis of Gene Expression Profiles in Physic Nut (Jatropha curcas L.) Seedlings Exposed to Salt Stress.</title>
        <authorList>
            <person name="Zhang L."/>
            <person name="Zhang C."/>
            <person name="Wu P."/>
            <person name="Chen Y."/>
            <person name="Li M."/>
            <person name="Jiang H."/>
            <person name="Wu G."/>
        </authorList>
    </citation>
    <scope>NUCLEOTIDE SEQUENCE [LARGE SCALE GENOMIC DNA]</scope>
    <source>
        <strain evidence="6">cv. GZQX0401</strain>
        <tissue evidence="5">Young leaves</tissue>
    </source>
</reference>
<dbReference type="Pfam" id="PF24918">
    <property type="entry name" value="NET2A_C"/>
    <property type="match status" value="1"/>
</dbReference>
<dbReference type="GO" id="GO:0003779">
    <property type="term" value="F:actin binding"/>
    <property type="evidence" value="ECO:0007669"/>
    <property type="project" value="InterPro"/>
</dbReference>
<name>A0A067LAE9_JATCU</name>